<evidence type="ECO:0000313" key="6">
    <source>
        <dbReference type="Proteomes" id="UP001305414"/>
    </source>
</evidence>
<keyword evidence="2" id="KW-0808">Transferase</keyword>
<dbReference type="Pfam" id="PF00891">
    <property type="entry name" value="Methyltransf_2"/>
    <property type="match status" value="1"/>
</dbReference>
<evidence type="ECO:0000259" key="4">
    <source>
        <dbReference type="Pfam" id="PF00891"/>
    </source>
</evidence>
<dbReference type="InterPro" id="IPR036390">
    <property type="entry name" value="WH_DNA-bd_sf"/>
</dbReference>
<evidence type="ECO:0000256" key="3">
    <source>
        <dbReference type="ARBA" id="ARBA00022691"/>
    </source>
</evidence>
<keyword evidence="3" id="KW-0949">S-adenosyl-L-methionine</keyword>
<dbReference type="Gene3D" id="3.40.50.150">
    <property type="entry name" value="Vaccinia Virus protein VP39"/>
    <property type="match status" value="1"/>
</dbReference>
<dbReference type="CDD" id="cd02440">
    <property type="entry name" value="AdoMet_MTases"/>
    <property type="match status" value="1"/>
</dbReference>
<proteinExistence type="predicted"/>
<name>A0AAN7U5P4_9PEZI</name>
<dbReference type="InterPro" id="IPR016461">
    <property type="entry name" value="COMT-like"/>
</dbReference>
<evidence type="ECO:0000256" key="1">
    <source>
        <dbReference type="ARBA" id="ARBA00022603"/>
    </source>
</evidence>
<gene>
    <name evidence="5" type="ORF">RRF57_001571</name>
</gene>
<dbReference type="InterPro" id="IPR036388">
    <property type="entry name" value="WH-like_DNA-bd_sf"/>
</dbReference>
<dbReference type="InterPro" id="IPR001077">
    <property type="entry name" value="COMT_C"/>
</dbReference>
<dbReference type="PANTHER" id="PTHR43712:SF12">
    <property type="entry name" value="STERIGMATOCYSTIN 8-O-METHYLTRANSFERASE"/>
    <property type="match status" value="1"/>
</dbReference>
<dbReference type="PROSITE" id="PS51683">
    <property type="entry name" value="SAM_OMT_II"/>
    <property type="match status" value="1"/>
</dbReference>
<dbReference type="PANTHER" id="PTHR43712">
    <property type="entry name" value="PUTATIVE (AFU_ORTHOLOGUE AFUA_4G14580)-RELATED"/>
    <property type="match status" value="1"/>
</dbReference>
<evidence type="ECO:0000313" key="5">
    <source>
        <dbReference type="EMBL" id="KAK5625855.1"/>
    </source>
</evidence>
<sequence length="422" mass="47245">MTIGATTPSLIELATRITDITKEISDYLETHKIRPPSFAPELNDPPTSSKYVALQTSLKACLEDLTLLVDGPKRSMRALVCQANDLAAFQVAFDFGFFHIIPLDGVMSLQDLANRAGVDLDRTARCVRMLATHRVFHEVKPNMIAHTAASAIFCRDEEIFCAGQYMLDELFKASTATSECLKLHPNKSDAEHSAFHTRHGSTMFKYYDMNPPHAVRFAKAMTGATKFTDRRTTELRDLFHWGSLKGTVVDVGGGSGHVSIELAKVFPHLNFVVQDASLDMLAQGKPLLADAVQERVTFMQHDFFTPQPARNIAAFFIRQCIHNLCDRDVIRVFKALVPGLEGSDPGTPLLINDTVMPEPGVWPAHIERELRQMDMLMMIALGAKQRTRAEFEELLRVADPRYQLINCHTQEQMGLLEVHLQV</sequence>
<dbReference type="Proteomes" id="UP001305414">
    <property type="component" value="Unassembled WGS sequence"/>
</dbReference>
<dbReference type="Gene3D" id="1.10.10.10">
    <property type="entry name" value="Winged helix-like DNA-binding domain superfamily/Winged helix DNA-binding domain"/>
    <property type="match status" value="1"/>
</dbReference>
<dbReference type="EMBL" id="JAWHQM010000002">
    <property type="protein sequence ID" value="KAK5625855.1"/>
    <property type="molecule type" value="Genomic_DNA"/>
</dbReference>
<evidence type="ECO:0000256" key="2">
    <source>
        <dbReference type="ARBA" id="ARBA00022679"/>
    </source>
</evidence>
<organism evidence="5 6">
    <name type="scientific">Xylaria bambusicola</name>
    <dbReference type="NCBI Taxonomy" id="326684"/>
    <lineage>
        <taxon>Eukaryota</taxon>
        <taxon>Fungi</taxon>
        <taxon>Dikarya</taxon>
        <taxon>Ascomycota</taxon>
        <taxon>Pezizomycotina</taxon>
        <taxon>Sordariomycetes</taxon>
        <taxon>Xylariomycetidae</taxon>
        <taxon>Xylariales</taxon>
        <taxon>Xylariaceae</taxon>
        <taxon>Xylaria</taxon>
    </lineage>
</organism>
<feature type="domain" description="O-methyltransferase C-terminal" evidence="4">
    <location>
        <begin position="193"/>
        <end position="397"/>
    </location>
</feature>
<dbReference type="SUPFAM" id="SSF53335">
    <property type="entry name" value="S-adenosyl-L-methionine-dependent methyltransferases"/>
    <property type="match status" value="1"/>
</dbReference>
<reference evidence="5 6" key="1">
    <citation type="submission" date="2023-10" db="EMBL/GenBank/DDBJ databases">
        <title>Draft genome sequence of Xylaria bambusicola isolate GMP-LS, the root and basal stem rot pathogen of sugarcane in Indonesia.</title>
        <authorList>
            <person name="Selvaraj P."/>
            <person name="Muralishankar V."/>
            <person name="Muruganantham S."/>
            <person name="Sp S."/>
            <person name="Haryani S."/>
            <person name="Lau K.J.X."/>
            <person name="Naqvi N.I."/>
        </authorList>
    </citation>
    <scope>NUCLEOTIDE SEQUENCE [LARGE SCALE GENOMIC DNA]</scope>
    <source>
        <strain evidence="5">GMP-LS</strain>
    </source>
</reference>
<dbReference type="SUPFAM" id="SSF46785">
    <property type="entry name" value="Winged helix' DNA-binding domain"/>
    <property type="match status" value="1"/>
</dbReference>
<protein>
    <recommendedName>
        <fullName evidence="4">O-methyltransferase C-terminal domain-containing protein</fullName>
    </recommendedName>
</protein>
<dbReference type="InterPro" id="IPR029063">
    <property type="entry name" value="SAM-dependent_MTases_sf"/>
</dbReference>
<keyword evidence="6" id="KW-1185">Reference proteome</keyword>
<dbReference type="AlphaFoldDB" id="A0AAN7U5P4"/>
<dbReference type="GO" id="GO:0032259">
    <property type="term" value="P:methylation"/>
    <property type="evidence" value="ECO:0007669"/>
    <property type="project" value="UniProtKB-KW"/>
</dbReference>
<keyword evidence="1" id="KW-0489">Methyltransferase</keyword>
<dbReference type="GO" id="GO:0008171">
    <property type="term" value="F:O-methyltransferase activity"/>
    <property type="evidence" value="ECO:0007669"/>
    <property type="project" value="InterPro"/>
</dbReference>
<accession>A0AAN7U5P4</accession>
<comment type="caution">
    <text evidence="5">The sequence shown here is derived from an EMBL/GenBank/DDBJ whole genome shotgun (WGS) entry which is preliminary data.</text>
</comment>